<keyword evidence="3" id="KW-1185">Reference proteome</keyword>
<evidence type="ECO:0000313" key="2">
    <source>
        <dbReference type="EMBL" id="KAJ7303712.1"/>
    </source>
</evidence>
<dbReference type="Gene3D" id="3.30.530.20">
    <property type="match status" value="1"/>
</dbReference>
<proteinExistence type="predicted"/>
<reference evidence="2" key="1">
    <citation type="submission" date="2023-03" db="EMBL/GenBank/DDBJ databases">
        <title>Massive genome expansion in bonnet fungi (Mycena s.s.) driven by repeated elements and novel gene families across ecological guilds.</title>
        <authorList>
            <consortium name="Lawrence Berkeley National Laboratory"/>
            <person name="Harder C.B."/>
            <person name="Miyauchi S."/>
            <person name="Viragh M."/>
            <person name="Kuo A."/>
            <person name="Thoen E."/>
            <person name="Andreopoulos B."/>
            <person name="Lu D."/>
            <person name="Skrede I."/>
            <person name="Drula E."/>
            <person name="Henrissat B."/>
            <person name="Morin E."/>
            <person name="Kohler A."/>
            <person name="Barry K."/>
            <person name="LaButti K."/>
            <person name="Morin E."/>
            <person name="Salamov A."/>
            <person name="Lipzen A."/>
            <person name="Mereny Z."/>
            <person name="Hegedus B."/>
            <person name="Baldrian P."/>
            <person name="Stursova M."/>
            <person name="Weitz H."/>
            <person name="Taylor A."/>
            <person name="Grigoriev I.V."/>
            <person name="Nagy L.G."/>
            <person name="Martin F."/>
            <person name="Kauserud H."/>
        </authorList>
    </citation>
    <scope>NUCLEOTIDE SEQUENCE</scope>
    <source>
        <strain evidence="2">CBHHK002</strain>
    </source>
</reference>
<evidence type="ECO:0000313" key="3">
    <source>
        <dbReference type="Proteomes" id="UP001218218"/>
    </source>
</evidence>
<evidence type="ECO:0000256" key="1">
    <source>
        <dbReference type="SAM" id="SignalP"/>
    </source>
</evidence>
<feature type="chain" id="PRO_5042001821" evidence="1">
    <location>
        <begin position="23"/>
        <end position="202"/>
    </location>
</feature>
<protein>
    <submittedName>
        <fullName evidence="2">Uncharacterized protein</fullName>
    </submittedName>
</protein>
<accession>A0AAD6Z1V5</accession>
<dbReference type="AlphaFoldDB" id="A0AAD6Z1V5"/>
<dbReference type="InterPro" id="IPR023393">
    <property type="entry name" value="START-like_dom_sf"/>
</dbReference>
<sequence length="202" mass="21973">MHSHLAAALSLAILCLTPVGRANSPSFSTNNDIHCPEGSYTSFVHNSYAYNAPLDEFTNITKSFFDFAWYTGGVPATNTTGTDNAPGATRSGTLAGGAYYETLTAYKLRSDVLEYSYHGEPYILAVPGQPIINFNGYAETMRFESICGGKATYIDIITYTCSNHQTLAYSGWYTFHESVFPGLAATLRATIMAGDCPQTENY</sequence>
<name>A0AAD6Z1V5_9AGAR</name>
<organism evidence="2 3">
    <name type="scientific">Mycena albidolilacea</name>
    <dbReference type="NCBI Taxonomy" id="1033008"/>
    <lineage>
        <taxon>Eukaryota</taxon>
        <taxon>Fungi</taxon>
        <taxon>Dikarya</taxon>
        <taxon>Basidiomycota</taxon>
        <taxon>Agaricomycotina</taxon>
        <taxon>Agaricomycetes</taxon>
        <taxon>Agaricomycetidae</taxon>
        <taxon>Agaricales</taxon>
        <taxon>Marasmiineae</taxon>
        <taxon>Mycenaceae</taxon>
        <taxon>Mycena</taxon>
    </lineage>
</organism>
<feature type="signal peptide" evidence="1">
    <location>
        <begin position="1"/>
        <end position="22"/>
    </location>
</feature>
<comment type="caution">
    <text evidence="2">The sequence shown here is derived from an EMBL/GenBank/DDBJ whole genome shotgun (WGS) entry which is preliminary data.</text>
</comment>
<keyword evidence="1" id="KW-0732">Signal</keyword>
<gene>
    <name evidence="2" type="ORF">DFH08DRAFT_903667</name>
</gene>
<dbReference type="Proteomes" id="UP001218218">
    <property type="component" value="Unassembled WGS sequence"/>
</dbReference>
<dbReference type="EMBL" id="JARIHO010000103">
    <property type="protein sequence ID" value="KAJ7303712.1"/>
    <property type="molecule type" value="Genomic_DNA"/>
</dbReference>